<dbReference type="SUPFAM" id="SSF81383">
    <property type="entry name" value="F-box domain"/>
    <property type="match status" value="1"/>
</dbReference>
<feature type="domain" description="F-box" evidence="1">
    <location>
        <begin position="16"/>
        <end position="56"/>
    </location>
</feature>
<name>A0A811NEV5_9POAL</name>
<evidence type="ECO:0000313" key="3">
    <source>
        <dbReference type="Proteomes" id="UP000604825"/>
    </source>
</evidence>
<dbReference type="PANTHER" id="PTHR35546:SF24">
    <property type="entry name" value="F-BOX DOMAIN-CONTAINING PROTEIN"/>
    <property type="match status" value="1"/>
</dbReference>
<comment type="caution">
    <text evidence="2">The sequence shown here is derived from an EMBL/GenBank/DDBJ whole genome shotgun (WGS) entry which is preliminary data.</text>
</comment>
<accession>A0A811NEV5</accession>
<dbReference type="InterPro" id="IPR056592">
    <property type="entry name" value="Beta-prop_At3g26010-like"/>
</dbReference>
<dbReference type="InterPro" id="IPR001810">
    <property type="entry name" value="F-box_dom"/>
</dbReference>
<sequence>METGCSKMSAGAVPVLPDDPLVEILSRVPAKSVCRFKCISKAWCDLIADLDNRKKLRQPMQGLFVQTSEVSDSEVDNGHISFSYSFTDLTVRSVPVDIDTCFSFLTEMTGIAAFLLHSCNGLILFRQHQESSEGYIVCNSTTRQWSAVPACGSCEGIIHTYLSFDPAVSSHFHLVQFQMPDVHFPMPYMHEDVVLLHVYSSEMGPGVKTKLMNKKSKDNFWGSDGKHILAVDVQGQARRMITMPGMADESQRHSITCYLGQSQGHLHCVTIDSADKNNDKLSTWVLQDYDTQEWVLKSTVNSLDVFGETRVTPEYQVLTCELIAYNMDRKEVSVIATFKDYKCRGDFACYVPYFSESPALTNKH</sequence>
<reference evidence="2" key="1">
    <citation type="submission" date="2020-10" db="EMBL/GenBank/DDBJ databases">
        <authorList>
            <person name="Han B."/>
            <person name="Lu T."/>
            <person name="Zhao Q."/>
            <person name="Huang X."/>
            <person name="Zhao Y."/>
        </authorList>
    </citation>
    <scope>NUCLEOTIDE SEQUENCE</scope>
</reference>
<protein>
    <recommendedName>
        <fullName evidence="1">F-box domain-containing protein</fullName>
    </recommendedName>
</protein>
<dbReference type="Pfam" id="PF24750">
    <property type="entry name" value="b-prop_At3g26010-like"/>
    <property type="match status" value="1"/>
</dbReference>
<evidence type="ECO:0000259" key="1">
    <source>
        <dbReference type="SMART" id="SM00256"/>
    </source>
</evidence>
<keyword evidence="3" id="KW-1185">Reference proteome</keyword>
<dbReference type="Gene3D" id="1.20.1280.50">
    <property type="match status" value="1"/>
</dbReference>
<dbReference type="Proteomes" id="UP000604825">
    <property type="component" value="Unassembled WGS sequence"/>
</dbReference>
<dbReference type="AlphaFoldDB" id="A0A811NEV5"/>
<dbReference type="Pfam" id="PF00646">
    <property type="entry name" value="F-box"/>
    <property type="match status" value="1"/>
</dbReference>
<dbReference type="InterPro" id="IPR055290">
    <property type="entry name" value="At3g26010-like"/>
</dbReference>
<dbReference type="CDD" id="cd22157">
    <property type="entry name" value="F-box_AtFBW1-like"/>
    <property type="match status" value="1"/>
</dbReference>
<organism evidence="2 3">
    <name type="scientific">Miscanthus lutarioriparius</name>
    <dbReference type="NCBI Taxonomy" id="422564"/>
    <lineage>
        <taxon>Eukaryota</taxon>
        <taxon>Viridiplantae</taxon>
        <taxon>Streptophyta</taxon>
        <taxon>Embryophyta</taxon>
        <taxon>Tracheophyta</taxon>
        <taxon>Spermatophyta</taxon>
        <taxon>Magnoliopsida</taxon>
        <taxon>Liliopsida</taxon>
        <taxon>Poales</taxon>
        <taxon>Poaceae</taxon>
        <taxon>PACMAD clade</taxon>
        <taxon>Panicoideae</taxon>
        <taxon>Andropogonodae</taxon>
        <taxon>Andropogoneae</taxon>
        <taxon>Saccharinae</taxon>
        <taxon>Miscanthus</taxon>
    </lineage>
</organism>
<proteinExistence type="predicted"/>
<dbReference type="PANTHER" id="PTHR35546">
    <property type="entry name" value="F-BOX PROTEIN INTERACTION DOMAIN PROTEIN-RELATED"/>
    <property type="match status" value="1"/>
</dbReference>
<gene>
    <name evidence="2" type="ORF">NCGR_LOCUS14183</name>
</gene>
<dbReference type="InterPro" id="IPR036047">
    <property type="entry name" value="F-box-like_dom_sf"/>
</dbReference>
<dbReference type="EMBL" id="CAJGYO010000003">
    <property type="protein sequence ID" value="CAD6220751.1"/>
    <property type="molecule type" value="Genomic_DNA"/>
</dbReference>
<dbReference type="OrthoDB" id="738899at2759"/>
<evidence type="ECO:0000313" key="2">
    <source>
        <dbReference type="EMBL" id="CAD6220751.1"/>
    </source>
</evidence>
<dbReference type="SMART" id="SM00256">
    <property type="entry name" value="FBOX"/>
    <property type="match status" value="1"/>
</dbReference>